<accession>A0A537JH69</accession>
<protein>
    <recommendedName>
        <fullName evidence="1">SLBB domain-containing protein</fullName>
    </recommendedName>
</protein>
<name>A0A537JH69_9BACT</name>
<dbReference type="PANTHER" id="PTHR33619:SF3">
    <property type="entry name" value="POLYSACCHARIDE EXPORT PROTEIN GFCE-RELATED"/>
    <property type="match status" value="1"/>
</dbReference>
<evidence type="ECO:0000313" key="2">
    <source>
        <dbReference type="EMBL" id="TMI82682.1"/>
    </source>
</evidence>
<dbReference type="InterPro" id="IPR049712">
    <property type="entry name" value="Poly_export"/>
</dbReference>
<reference evidence="2 3" key="1">
    <citation type="journal article" date="2019" name="Nat. Microbiol.">
        <title>Mediterranean grassland soil C-N compound turnover is dependent on rainfall and depth, and is mediated by genomically divergent microorganisms.</title>
        <authorList>
            <person name="Diamond S."/>
            <person name="Andeer P.F."/>
            <person name="Li Z."/>
            <person name="Crits-Christoph A."/>
            <person name="Burstein D."/>
            <person name="Anantharaman K."/>
            <person name="Lane K.R."/>
            <person name="Thomas B.C."/>
            <person name="Pan C."/>
            <person name="Northen T.R."/>
            <person name="Banfield J.F."/>
        </authorList>
    </citation>
    <scope>NUCLEOTIDE SEQUENCE [LARGE SCALE GENOMIC DNA]</scope>
    <source>
        <strain evidence="2">NP_6</strain>
    </source>
</reference>
<evidence type="ECO:0000259" key="1">
    <source>
        <dbReference type="Pfam" id="PF22461"/>
    </source>
</evidence>
<dbReference type="AlphaFoldDB" id="A0A537JH69"/>
<evidence type="ECO:0000313" key="3">
    <source>
        <dbReference type="Proteomes" id="UP000318093"/>
    </source>
</evidence>
<dbReference type="GO" id="GO:0015159">
    <property type="term" value="F:polysaccharide transmembrane transporter activity"/>
    <property type="evidence" value="ECO:0007669"/>
    <property type="project" value="InterPro"/>
</dbReference>
<feature type="domain" description="SLBB" evidence="1">
    <location>
        <begin position="35"/>
        <end position="135"/>
    </location>
</feature>
<proteinExistence type="predicted"/>
<dbReference type="EMBL" id="VBAN01000150">
    <property type="protein sequence ID" value="TMI82682.1"/>
    <property type="molecule type" value="Genomic_DNA"/>
</dbReference>
<comment type="caution">
    <text evidence="2">The sequence shown here is derived from an EMBL/GenBank/DDBJ whole genome shotgun (WGS) entry which is preliminary data.</text>
</comment>
<dbReference type="Proteomes" id="UP000318093">
    <property type="component" value="Unassembled WGS sequence"/>
</dbReference>
<dbReference type="Pfam" id="PF22461">
    <property type="entry name" value="SLBB_2"/>
    <property type="match status" value="1"/>
</dbReference>
<dbReference type="InterPro" id="IPR054765">
    <property type="entry name" value="SLBB_dom"/>
</dbReference>
<organism evidence="2 3">
    <name type="scientific">Candidatus Segetimicrobium genomatis</name>
    <dbReference type="NCBI Taxonomy" id="2569760"/>
    <lineage>
        <taxon>Bacteria</taxon>
        <taxon>Bacillati</taxon>
        <taxon>Candidatus Sysuimicrobiota</taxon>
        <taxon>Candidatus Sysuimicrobiia</taxon>
        <taxon>Candidatus Sysuimicrobiales</taxon>
        <taxon>Candidatus Segetimicrobiaceae</taxon>
        <taxon>Candidatus Segetimicrobium</taxon>
    </lineage>
</organism>
<gene>
    <name evidence="2" type="ORF">E6H03_05125</name>
</gene>
<sequence>MSARPSTSNGSCCTSQNIVLQPGDTLFIPDDTASRFYVVGDVARPGVYPLKGHVTVLEAIAIAGGPTQHGIGTSKTVQIVRRNDGSSPDITASTQPGPVQRLGDRGVVMTLDLGAMTRGDLSKDEALRPGDVLVVPETGASAIPVILQVIGTILLGARL</sequence>
<dbReference type="PANTHER" id="PTHR33619">
    <property type="entry name" value="POLYSACCHARIDE EXPORT PROTEIN GFCE-RELATED"/>
    <property type="match status" value="1"/>
</dbReference>
<dbReference type="Gene3D" id="3.10.560.10">
    <property type="entry name" value="Outer membrane lipoprotein wza domain like"/>
    <property type="match status" value="1"/>
</dbReference>